<reference evidence="2" key="1">
    <citation type="journal article" date="2016" name="Sci. Rep.">
        <title>Molecular characterization of firefly nuptial gifts: a multi-omics approach sheds light on postcopulatory sexual selection.</title>
        <authorList>
            <person name="Al-Wathiqui N."/>
            <person name="Fallon T.R."/>
            <person name="South A."/>
            <person name="Weng J.K."/>
            <person name="Lewis S.M."/>
        </authorList>
    </citation>
    <scope>NUCLEOTIDE SEQUENCE</scope>
</reference>
<sequence>MPSPVGNFQRPDEDFQYNAPPWEGSPLFSLEVAAWLPSPTPDIMEACGEVAMTHGIEALPTASAVMEFIKENLTGMEYASEYADNTFHQPEIPLQEQQRKQQGLTRRQRRNRRRVSIAVGPGKFIKMSRKEAEIMGLVQPQRPRPSEEGMMCKKTSN</sequence>
<dbReference type="EMBL" id="GEZM01035384">
    <property type="protein sequence ID" value="JAV83284.1"/>
    <property type="molecule type" value="Transcribed_RNA"/>
</dbReference>
<evidence type="ECO:0000256" key="1">
    <source>
        <dbReference type="SAM" id="MobiDB-lite"/>
    </source>
</evidence>
<name>A0A1Y1MFY4_PHOPY</name>
<dbReference type="EMBL" id="GEZM01035386">
    <property type="protein sequence ID" value="JAV83278.1"/>
    <property type="molecule type" value="Transcribed_RNA"/>
</dbReference>
<dbReference type="AlphaFoldDB" id="A0A1Y1MFY4"/>
<dbReference type="EMBL" id="GEZM01035393">
    <property type="protein sequence ID" value="JAV83270.1"/>
    <property type="molecule type" value="Transcribed_RNA"/>
</dbReference>
<organism evidence="2">
    <name type="scientific">Photinus pyralis</name>
    <name type="common">Common eastern firefly</name>
    <name type="synonym">Lampyris pyralis</name>
    <dbReference type="NCBI Taxonomy" id="7054"/>
    <lineage>
        <taxon>Eukaryota</taxon>
        <taxon>Metazoa</taxon>
        <taxon>Ecdysozoa</taxon>
        <taxon>Arthropoda</taxon>
        <taxon>Hexapoda</taxon>
        <taxon>Insecta</taxon>
        <taxon>Pterygota</taxon>
        <taxon>Neoptera</taxon>
        <taxon>Endopterygota</taxon>
        <taxon>Coleoptera</taxon>
        <taxon>Polyphaga</taxon>
        <taxon>Elateriformia</taxon>
        <taxon>Elateroidea</taxon>
        <taxon>Lampyridae</taxon>
        <taxon>Lampyrinae</taxon>
        <taxon>Photinus</taxon>
    </lineage>
</organism>
<evidence type="ECO:0000313" key="2">
    <source>
        <dbReference type="EMBL" id="JAV83275.1"/>
    </source>
</evidence>
<dbReference type="EMBL" id="GEZM01035391">
    <property type="protein sequence ID" value="JAV83275.1"/>
    <property type="molecule type" value="Transcribed_RNA"/>
</dbReference>
<feature type="region of interest" description="Disordered" evidence="1">
    <location>
        <begin position="90"/>
        <end position="112"/>
    </location>
</feature>
<protein>
    <submittedName>
        <fullName evidence="2">Uncharacterized protein</fullName>
    </submittedName>
</protein>
<feature type="region of interest" description="Disordered" evidence="1">
    <location>
        <begin position="136"/>
        <end position="157"/>
    </location>
</feature>
<accession>A0A1Y1MFY4</accession>
<proteinExistence type="predicted"/>